<dbReference type="EMBL" id="CP018632">
    <property type="protein sequence ID" value="ASJ76428.1"/>
    <property type="molecule type" value="Genomic_DNA"/>
</dbReference>
<evidence type="ECO:0000259" key="8">
    <source>
        <dbReference type="Pfam" id="PF22544"/>
    </source>
</evidence>
<keyword evidence="10" id="KW-1185">Reference proteome</keyword>
<comment type="subcellular location">
    <subcellularLocation>
        <location evidence="1">Cell projection</location>
        <location evidence="1">Cilium</location>
    </subcellularLocation>
    <subcellularLocation>
        <location evidence="2">Cytoplasm</location>
    </subcellularLocation>
</comment>
<keyword evidence="5" id="KW-0966">Cell projection</keyword>
<dbReference type="AlphaFoldDB" id="A0A2Z2P2B1"/>
<sequence length="724" mass="75971">MANKFLTRRGYALFAGILLLLALTGVSQAQDTGGDTNDAEVLEVDAVGDGTGQIVVELSGTAAINRVTELSISPSQVVTDLIDVGTSTSKTFTLTHAGADDAPAISIEQATLFGTSANEFSSSFNGFETLSPGQSIEVTVTFTPLTTGDKAAGLRLTISGATAPYVVLFTGSARYPLTSDLGQSDKTIVFGQTLQNSDSQKNFILTNEGTDEGPAIFVSAIQLSGTNAGEFTVNFTPTSLNPGEQLDVKVDLNTGVAGFKSAIAEVFHDGNNGALEVVLEGTVVEPQAVAINFTTSTLNTSQNITRGTTLQFGPDGKLYVGEMTGTIYVFDVTRNGKNNYTGTVSDTITLVKNTQNHDDDGTPNATKQRTMTGIHVTGTAAAPVIYASSSDWRQAAGPSGTDSNLDTNSGVLHKLTKNGGNWTKQDMVRGLPRSEENHGPNGLVKVGNKIYLSVGGHTNQGAPSNNFAELPEYALSSAVLEINLDTIGDSTYDLPTLDGPSDQNDPFGGNDGLNQAILEIDGPVKIFATGFRNAYDIVYTETGRFYTWDNGPNAGWGGEPSGNCSNNLVEVGASHKDGLHLISQGYYAGHPNPTRGNKDNKFGGQSPIEGDADPVECNYKTPGQNDGSLVVNSPSTNGIDEYTASNFAGSMQGDLIAAAFNKVIYRVEFNGNGTAITSNSALLEDLGTTPLDLTAQGDADVFPGTIWVADNIAKVIHILEPSDY</sequence>
<keyword evidence="4" id="KW-0969">Cilium</keyword>
<dbReference type="InterPro" id="IPR053879">
    <property type="entry name" value="HYDIN_VesB_CFA65-like_Ig"/>
</dbReference>
<feature type="chain" id="PRO_5016233074" description="HYDIN/VesB/CFA65-like Ig-like domain-containing protein" evidence="7">
    <location>
        <begin position="30"/>
        <end position="724"/>
    </location>
</feature>
<dbReference type="Gene3D" id="2.120.10.30">
    <property type="entry name" value="TolB, C-terminal domain"/>
    <property type="match status" value="1"/>
</dbReference>
<organism evidence="9 10">
    <name type="scientific">Granulosicoccus antarcticus IMCC3135</name>
    <dbReference type="NCBI Taxonomy" id="1192854"/>
    <lineage>
        <taxon>Bacteria</taxon>
        <taxon>Pseudomonadati</taxon>
        <taxon>Pseudomonadota</taxon>
        <taxon>Gammaproteobacteria</taxon>
        <taxon>Chromatiales</taxon>
        <taxon>Granulosicoccaceae</taxon>
        <taxon>Granulosicoccus</taxon>
    </lineage>
</organism>
<dbReference type="Gene3D" id="2.60.40.10">
    <property type="entry name" value="Immunoglobulins"/>
    <property type="match status" value="2"/>
</dbReference>
<evidence type="ECO:0000256" key="7">
    <source>
        <dbReference type="SAM" id="SignalP"/>
    </source>
</evidence>
<feature type="region of interest" description="Disordered" evidence="6">
    <location>
        <begin position="587"/>
        <end position="629"/>
    </location>
</feature>
<protein>
    <recommendedName>
        <fullName evidence="8">HYDIN/VesB/CFA65-like Ig-like domain-containing protein</fullName>
    </recommendedName>
</protein>
<dbReference type="InterPro" id="IPR011042">
    <property type="entry name" value="6-blade_b-propeller_TolB-like"/>
</dbReference>
<gene>
    <name evidence="9" type="ORF">IMCC3135_31905</name>
</gene>
<dbReference type="OrthoDB" id="9773411at2"/>
<name>A0A2Z2P2B1_9GAMM</name>
<dbReference type="RefSeq" id="WP_157736462.1">
    <property type="nucleotide sequence ID" value="NZ_CP018632.1"/>
</dbReference>
<keyword evidence="3" id="KW-0963">Cytoplasm</keyword>
<evidence type="ECO:0000256" key="2">
    <source>
        <dbReference type="ARBA" id="ARBA00004496"/>
    </source>
</evidence>
<dbReference type="NCBIfam" id="NF012200">
    <property type="entry name" value="choice_anch_D"/>
    <property type="match status" value="2"/>
</dbReference>
<evidence type="ECO:0000313" key="9">
    <source>
        <dbReference type="EMBL" id="ASJ76428.1"/>
    </source>
</evidence>
<evidence type="ECO:0000256" key="6">
    <source>
        <dbReference type="SAM" id="MobiDB-lite"/>
    </source>
</evidence>
<reference evidence="9 10" key="1">
    <citation type="submission" date="2016-12" db="EMBL/GenBank/DDBJ databases">
        <authorList>
            <person name="Song W.-J."/>
            <person name="Kurnit D.M."/>
        </authorList>
    </citation>
    <scope>NUCLEOTIDE SEQUENCE [LARGE SCALE GENOMIC DNA]</scope>
    <source>
        <strain evidence="9 10">IMCC3135</strain>
    </source>
</reference>
<dbReference type="Proteomes" id="UP000250079">
    <property type="component" value="Chromosome"/>
</dbReference>
<accession>A0A2Z2P2B1</accession>
<evidence type="ECO:0000256" key="3">
    <source>
        <dbReference type="ARBA" id="ARBA00022490"/>
    </source>
</evidence>
<evidence type="ECO:0000256" key="5">
    <source>
        <dbReference type="ARBA" id="ARBA00023273"/>
    </source>
</evidence>
<dbReference type="InterPro" id="IPR013783">
    <property type="entry name" value="Ig-like_fold"/>
</dbReference>
<dbReference type="Pfam" id="PF22544">
    <property type="entry name" value="HYDIN_VesB_CFA65-like_Ig"/>
    <property type="match status" value="1"/>
</dbReference>
<dbReference type="GO" id="GO:0005737">
    <property type="term" value="C:cytoplasm"/>
    <property type="evidence" value="ECO:0007669"/>
    <property type="project" value="UniProtKB-SubCell"/>
</dbReference>
<proteinExistence type="predicted"/>
<feature type="domain" description="HYDIN/VesB/CFA65-like Ig-like" evidence="8">
    <location>
        <begin position="82"/>
        <end position="162"/>
    </location>
</feature>
<keyword evidence="7" id="KW-0732">Signal</keyword>
<feature type="signal peptide" evidence="7">
    <location>
        <begin position="1"/>
        <end position="29"/>
    </location>
</feature>
<evidence type="ECO:0000313" key="10">
    <source>
        <dbReference type="Proteomes" id="UP000250079"/>
    </source>
</evidence>
<evidence type="ECO:0000256" key="4">
    <source>
        <dbReference type="ARBA" id="ARBA00023069"/>
    </source>
</evidence>
<evidence type="ECO:0000256" key="1">
    <source>
        <dbReference type="ARBA" id="ARBA00004138"/>
    </source>
</evidence>
<dbReference type="KEGG" id="gai:IMCC3135_31905"/>